<comment type="caution">
    <text evidence="1">The sequence shown here is derived from an EMBL/GenBank/DDBJ whole genome shotgun (WGS) entry which is preliminary data.</text>
</comment>
<dbReference type="AlphaFoldDB" id="A0A3M7PSB2"/>
<sequence>MSLKFYLHQFIKIILIKLRRIILSKNKT</sequence>
<gene>
    <name evidence="1" type="ORF">BpHYR1_047092</name>
</gene>
<evidence type="ECO:0000313" key="2">
    <source>
        <dbReference type="Proteomes" id="UP000276133"/>
    </source>
</evidence>
<name>A0A3M7PSB2_BRAPC</name>
<keyword evidence="2" id="KW-1185">Reference proteome</keyword>
<dbReference type="Proteomes" id="UP000276133">
    <property type="component" value="Unassembled WGS sequence"/>
</dbReference>
<protein>
    <submittedName>
        <fullName evidence="1">Uncharacterized protein</fullName>
    </submittedName>
</protein>
<dbReference type="EMBL" id="REGN01009138">
    <property type="protein sequence ID" value="RNA01874.1"/>
    <property type="molecule type" value="Genomic_DNA"/>
</dbReference>
<proteinExistence type="predicted"/>
<evidence type="ECO:0000313" key="1">
    <source>
        <dbReference type="EMBL" id="RNA01874.1"/>
    </source>
</evidence>
<reference evidence="1 2" key="1">
    <citation type="journal article" date="2018" name="Sci. Rep.">
        <title>Genomic signatures of local adaptation to the degree of environmental predictability in rotifers.</title>
        <authorList>
            <person name="Franch-Gras L."/>
            <person name="Hahn C."/>
            <person name="Garcia-Roger E.M."/>
            <person name="Carmona M.J."/>
            <person name="Serra M."/>
            <person name="Gomez A."/>
        </authorList>
    </citation>
    <scope>NUCLEOTIDE SEQUENCE [LARGE SCALE GENOMIC DNA]</scope>
    <source>
        <strain evidence="1">HYR1</strain>
    </source>
</reference>
<organism evidence="1 2">
    <name type="scientific">Brachionus plicatilis</name>
    <name type="common">Marine rotifer</name>
    <name type="synonym">Brachionus muelleri</name>
    <dbReference type="NCBI Taxonomy" id="10195"/>
    <lineage>
        <taxon>Eukaryota</taxon>
        <taxon>Metazoa</taxon>
        <taxon>Spiralia</taxon>
        <taxon>Gnathifera</taxon>
        <taxon>Rotifera</taxon>
        <taxon>Eurotatoria</taxon>
        <taxon>Monogononta</taxon>
        <taxon>Pseudotrocha</taxon>
        <taxon>Ploima</taxon>
        <taxon>Brachionidae</taxon>
        <taxon>Brachionus</taxon>
    </lineage>
</organism>
<accession>A0A3M7PSB2</accession>